<organism evidence="5 6">
    <name type="scientific">Zhihengliuella salsuginis</name>
    <dbReference type="NCBI Taxonomy" id="578222"/>
    <lineage>
        <taxon>Bacteria</taxon>
        <taxon>Bacillati</taxon>
        <taxon>Actinomycetota</taxon>
        <taxon>Actinomycetes</taxon>
        <taxon>Micrococcales</taxon>
        <taxon>Micrococcaceae</taxon>
        <taxon>Zhihengliuella</taxon>
    </lineage>
</organism>
<dbReference type="Pfam" id="PF12710">
    <property type="entry name" value="HAD"/>
    <property type="match status" value="1"/>
</dbReference>
<dbReference type="InterPro" id="IPR036412">
    <property type="entry name" value="HAD-like_sf"/>
</dbReference>
<evidence type="ECO:0008006" key="7">
    <source>
        <dbReference type="Google" id="ProtNLM"/>
    </source>
</evidence>
<evidence type="ECO:0000256" key="2">
    <source>
        <dbReference type="ARBA" id="ARBA00022723"/>
    </source>
</evidence>
<reference evidence="6" key="1">
    <citation type="journal article" date="2019" name="Int. J. Syst. Evol. Microbiol.">
        <title>The Global Catalogue of Microorganisms (GCM) 10K type strain sequencing project: providing services to taxonomists for standard genome sequencing and annotation.</title>
        <authorList>
            <consortium name="The Broad Institute Genomics Platform"/>
            <consortium name="The Broad Institute Genome Sequencing Center for Infectious Disease"/>
            <person name="Wu L."/>
            <person name="Ma J."/>
        </authorList>
    </citation>
    <scope>NUCLEOTIDE SEQUENCE [LARGE SCALE GENOMIC DNA]</scope>
    <source>
        <strain evidence="6">KCTC 19466</strain>
    </source>
</reference>
<evidence type="ECO:0000313" key="5">
    <source>
        <dbReference type="EMBL" id="GHD05042.1"/>
    </source>
</evidence>
<accession>A0ABQ3GG78</accession>
<keyword evidence="6" id="KW-1185">Reference proteome</keyword>
<dbReference type="PANTHER" id="PTHR43344">
    <property type="entry name" value="PHOSPHOSERINE PHOSPHATASE"/>
    <property type="match status" value="1"/>
</dbReference>
<dbReference type="InterPro" id="IPR023214">
    <property type="entry name" value="HAD_sf"/>
</dbReference>
<dbReference type="Gene3D" id="3.40.50.1000">
    <property type="entry name" value="HAD superfamily/HAD-like"/>
    <property type="match status" value="1"/>
</dbReference>
<keyword evidence="3" id="KW-0378">Hydrolase</keyword>
<dbReference type="Gene3D" id="1.20.1440.100">
    <property type="entry name" value="SG protein - dephosphorylation function"/>
    <property type="match status" value="1"/>
</dbReference>
<dbReference type="SUPFAM" id="SSF56784">
    <property type="entry name" value="HAD-like"/>
    <property type="match status" value="1"/>
</dbReference>
<keyword evidence="4" id="KW-0460">Magnesium</keyword>
<protein>
    <recommendedName>
        <fullName evidence="7">HAD-superfamily subfamily IB hydrolase, TIGR01490</fullName>
    </recommendedName>
</protein>
<comment type="similarity">
    <text evidence="1">Belongs to the HAD-like hydrolase superfamily. SerB family.</text>
</comment>
<dbReference type="InterPro" id="IPR050582">
    <property type="entry name" value="HAD-like_SerB"/>
</dbReference>
<dbReference type="NCBIfam" id="TIGR01488">
    <property type="entry name" value="HAD-SF-IB"/>
    <property type="match status" value="1"/>
</dbReference>
<proteinExistence type="inferred from homology"/>
<evidence type="ECO:0000256" key="3">
    <source>
        <dbReference type="ARBA" id="ARBA00022801"/>
    </source>
</evidence>
<keyword evidence="2" id="KW-0479">Metal-binding</keyword>
<sequence length="216" mass="23908">MEESDARARAAYTDIDGTVTAYNTIFEFLRFDAAHSSRRAEAEDFLAGLRESALAGVPRAQTNARYFHWWRGRRVADVAGLGELWADDQSRSPADWRFLEPVASVLDAHARQRRRLVAVTASFEPALVRVRRRWPQLDVLCTRPVISNGRYTGEIEEALVGDAKARAVAAHAADRDVDLTASFAYGDHPSDLPFMKLTGESLLVGPGGEDIRPAVN</sequence>
<evidence type="ECO:0000313" key="6">
    <source>
        <dbReference type="Proteomes" id="UP000642819"/>
    </source>
</evidence>
<gene>
    <name evidence="5" type="primary">mmyP</name>
    <name evidence="5" type="ORF">GCM10008096_13380</name>
</gene>
<comment type="caution">
    <text evidence="5">The sequence shown here is derived from an EMBL/GenBank/DDBJ whole genome shotgun (WGS) entry which is preliminary data.</text>
</comment>
<name>A0ABQ3GG78_9MICC</name>
<dbReference type="Proteomes" id="UP000642819">
    <property type="component" value="Unassembled WGS sequence"/>
</dbReference>
<dbReference type="EMBL" id="BMXK01000005">
    <property type="protein sequence ID" value="GHD05042.1"/>
    <property type="molecule type" value="Genomic_DNA"/>
</dbReference>
<evidence type="ECO:0000256" key="1">
    <source>
        <dbReference type="ARBA" id="ARBA00009184"/>
    </source>
</evidence>
<evidence type="ECO:0000256" key="4">
    <source>
        <dbReference type="ARBA" id="ARBA00022842"/>
    </source>
</evidence>
<dbReference type="RefSeq" id="WP_189349365.1">
    <property type="nucleotide sequence ID" value="NZ_BMXK01000005.1"/>
</dbReference>
<dbReference type="PANTHER" id="PTHR43344:SF13">
    <property type="entry name" value="PHOSPHATASE RV3661-RELATED"/>
    <property type="match status" value="1"/>
</dbReference>